<protein>
    <recommendedName>
        <fullName evidence="3">Lipoprotein LprG</fullName>
    </recommendedName>
</protein>
<keyword evidence="2" id="KW-1185">Reference proteome</keyword>
<sequence>MFTTTRSPAAARFVPGTVRRRARSLSVMGLAAAGALALTACGGAPSFEEAWPEAYQKLQEAESVAMSFEGTDPSDDTTYTSEYSGQLDDSNFVGTITQGESELEIRSVDGRTVLRGNEDYFTGQNAEALNEMVGDGWVELEGPGEFSISGFYESLTGTFTGAEATETEDLEVQKVDEDGTVLYQYSGTAENGEPFSVYLNEDRELVRLESHSESLEGTVEFSDWNAVEPVQLPADDEVVSLPGS</sequence>
<dbReference type="RefSeq" id="WP_270104954.1">
    <property type="nucleotide sequence ID" value="NZ_CP121252.1"/>
</dbReference>
<dbReference type="Proteomes" id="UP001219037">
    <property type="component" value="Chromosome"/>
</dbReference>
<evidence type="ECO:0000313" key="1">
    <source>
        <dbReference type="EMBL" id="WFP15598.1"/>
    </source>
</evidence>
<evidence type="ECO:0008006" key="3">
    <source>
        <dbReference type="Google" id="ProtNLM"/>
    </source>
</evidence>
<evidence type="ECO:0000313" key="2">
    <source>
        <dbReference type="Proteomes" id="UP001219037"/>
    </source>
</evidence>
<reference evidence="1 2" key="1">
    <citation type="submission" date="2023-04" db="EMBL/GenBank/DDBJ databases">
        <title>Funneling lignin-derived compounds into biodiesel using alkali-halophilic Citricoccus sp. P2.</title>
        <authorList>
            <person name="Luo C.-B."/>
        </authorList>
    </citation>
    <scope>NUCLEOTIDE SEQUENCE [LARGE SCALE GENOMIC DNA]</scope>
    <source>
        <strain evidence="1 2">P2</strain>
    </source>
</reference>
<accession>A0ABY8H4L9</accession>
<name>A0ABY8H4L9_9MICC</name>
<organism evidence="1 2">
    <name type="scientific">Citricoccus muralis</name>
    <dbReference type="NCBI Taxonomy" id="169134"/>
    <lineage>
        <taxon>Bacteria</taxon>
        <taxon>Bacillati</taxon>
        <taxon>Actinomycetota</taxon>
        <taxon>Actinomycetes</taxon>
        <taxon>Micrococcales</taxon>
        <taxon>Micrococcaceae</taxon>
        <taxon>Citricoccus</taxon>
    </lineage>
</organism>
<dbReference type="Gene3D" id="2.50.20.20">
    <property type="match status" value="1"/>
</dbReference>
<proteinExistence type="predicted"/>
<dbReference type="EMBL" id="CP121252">
    <property type="protein sequence ID" value="WFP15598.1"/>
    <property type="molecule type" value="Genomic_DNA"/>
</dbReference>
<gene>
    <name evidence="1" type="ORF">P8192_09300</name>
</gene>